<keyword evidence="2" id="KW-0479">Metal-binding</keyword>
<accession>A0ABT2X8S7</accession>
<evidence type="ECO:0000313" key="5">
    <source>
        <dbReference type="Proteomes" id="UP001209535"/>
    </source>
</evidence>
<dbReference type="InterPro" id="IPR034593">
    <property type="entry name" value="DgoD-like"/>
</dbReference>
<evidence type="ECO:0000256" key="2">
    <source>
        <dbReference type="ARBA" id="ARBA00022723"/>
    </source>
</evidence>
<feature type="domain" description="Mandelate racemase/muconate lactonizing enzyme C-terminal" evidence="3">
    <location>
        <begin position="143"/>
        <end position="236"/>
    </location>
</feature>
<dbReference type="SFLD" id="SFLDG00180">
    <property type="entry name" value="muconate_cycloisomerase"/>
    <property type="match status" value="1"/>
</dbReference>
<comment type="caution">
    <text evidence="4">The sequence shown here is derived from an EMBL/GenBank/DDBJ whole genome shotgun (WGS) entry which is preliminary data.</text>
</comment>
<evidence type="ECO:0000256" key="1">
    <source>
        <dbReference type="ARBA" id="ARBA00008031"/>
    </source>
</evidence>
<dbReference type="SUPFAM" id="SSF54826">
    <property type="entry name" value="Enolase N-terminal domain-like"/>
    <property type="match status" value="1"/>
</dbReference>
<dbReference type="SUPFAM" id="SSF51604">
    <property type="entry name" value="Enolase C-terminal domain-like"/>
    <property type="match status" value="1"/>
</dbReference>
<dbReference type="Gene3D" id="3.20.20.120">
    <property type="entry name" value="Enolase-like C-terminal domain"/>
    <property type="match status" value="1"/>
</dbReference>
<protein>
    <submittedName>
        <fullName evidence="4">Mandelate racemase/muconate lactonizing enzyme family protein</fullName>
    </submittedName>
</protein>
<dbReference type="InterPro" id="IPR036849">
    <property type="entry name" value="Enolase-like_C_sf"/>
</dbReference>
<gene>
    <name evidence="4" type="ORF">OEZ60_20410</name>
</gene>
<comment type="similarity">
    <text evidence="1">Belongs to the mandelate racemase/muconate lactonizing enzyme family.</text>
</comment>
<keyword evidence="5" id="KW-1185">Reference proteome</keyword>
<dbReference type="PANTHER" id="PTHR48080">
    <property type="entry name" value="D-GALACTONATE DEHYDRATASE-RELATED"/>
    <property type="match status" value="1"/>
</dbReference>
<evidence type="ECO:0000259" key="3">
    <source>
        <dbReference type="SMART" id="SM00922"/>
    </source>
</evidence>
<dbReference type="SFLD" id="SFLDF00555">
    <property type="entry name" value="cis-3-hydroxy-L-proline_dehydr"/>
    <property type="match status" value="1"/>
</dbReference>
<proteinExistence type="inferred from homology"/>
<sequence>MKITKITLYQISVPIKNGPYSWSNQSYDAFDSTIVKIETDEGIYGVGEICPLGPAYLPAYAEGARTGIMTLAPGLIGEDPCNTAAIYARMDQLLKGHPYVKSAIDIACLDILGKSVNRPLYALLGGRLQDKVRLFKVVSRDEPEVMAEKLIGYQEQGFTQFQMKVGADPDVDIVRIRKVSSELKVGNKLGADANCGWRQHDAVRVVSAVSDLSFYLEQPCTTYEECRVVRDHAAQPMILDECMESLQVILRGHQDRAMDGINLKINRMGGLSKSRLIRDVCASLGIMMTIEDTWGGEIADAATAHLAHSTPRELHFQSSAFHEYQSFPIAEGGPVIKDGYMAMSDAPGLGVEPDWDRLGAPVASL</sequence>
<organism evidence="4 5">
    <name type="scientific">Albidovulum salinarum</name>
    <dbReference type="NCBI Taxonomy" id="2984153"/>
    <lineage>
        <taxon>Bacteria</taxon>
        <taxon>Pseudomonadati</taxon>
        <taxon>Pseudomonadota</taxon>
        <taxon>Alphaproteobacteria</taxon>
        <taxon>Rhodobacterales</taxon>
        <taxon>Paracoccaceae</taxon>
        <taxon>Albidovulum</taxon>
    </lineage>
</organism>
<dbReference type="Pfam" id="PF02746">
    <property type="entry name" value="MR_MLE_N"/>
    <property type="match status" value="1"/>
</dbReference>
<name>A0ABT2X8S7_9RHOB</name>
<dbReference type="Proteomes" id="UP001209535">
    <property type="component" value="Unassembled WGS sequence"/>
</dbReference>
<dbReference type="InterPro" id="IPR034620">
    <property type="entry name" value="Cis-3-h-L-Pro_dehydratase"/>
</dbReference>
<dbReference type="InterPro" id="IPR029017">
    <property type="entry name" value="Enolase-like_N"/>
</dbReference>
<reference evidence="4 5" key="1">
    <citation type="submission" date="2022-10" db="EMBL/GenBank/DDBJ databases">
        <title>Defluviimonas sp. nov., isolated from ocean surface sediments.</title>
        <authorList>
            <person name="He W."/>
            <person name="Wang L."/>
            <person name="Zhang D.-F."/>
        </authorList>
    </citation>
    <scope>NUCLEOTIDE SEQUENCE [LARGE SCALE GENOMIC DNA]</scope>
    <source>
        <strain evidence="4 5">WL0024</strain>
    </source>
</reference>
<dbReference type="InterPro" id="IPR013341">
    <property type="entry name" value="Mandelate_racemase_N_dom"/>
</dbReference>
<dbReference type="InterPro" id="IPR029065">
    <property type="entry name" value="Enolase_C-like"/>
</dbReference>
<dbReference type="Pfam" id="PF13378">
    <property type="entry name" value="MR_MLE_C"/>
    <property type="match status" value="1"/>
</dbReference>
<dbReference type="SFLD" id="SFLDS00001">
    <property type="entry name" value="Enolase"/>
    <property type="match status" value="1"/>
</dbReference>
<dbReference type="RefSeq" id="WP_263340346.1">
    <property type="nucleotide sequence ID" value="NZ_JAOVQO010000027.1"/>
</dbReference>
<dbReference type="SMART" id="SM00922">
    <property type="entry name" value="MR_MLE"/>
    <property type="match status" value="1"/>
</dbReference>
<dbReference type="PANTHER" id="PTHR48080:SF3">
    <property type="entry name" value="ENOLASE SUPERFAMILY MEMBER DDB_G0284701"/>
    <property type="match status" value="1"/>
</dbReference>
<dbReference type="InterPro" id="IPR013342">
    <property type="entry name" value="Mandelate_racemase_C"/>
</dbReference>
<dbReference type="EMBL" id="JAOVQO010000027">
    <property type="protein sequence ID" value="MCU9850351.1"/>
    <property type="molecule type" value="Genomic_DNA"/>
</dbReference>
<dbReference type="Gene3D" id="3.30.390.10">
    <property type="entry name" value="Enolase-like, N-terminal domain"/>
    <property type="match status" value="1"/>
</dbReference>
<evidence type="ECO:0000313" key="4">
    <source>
        <dbReference type="EMBL" id="MCU9850351.1"/>
    </source>
</evidence>